<dbReference type="InterPro" id="IPR035926">
    <property type="entry name" value="NusB-like_sf"/>
</dbReference>
<dbReference type="NCBIfam" id="TIGR01951">
    <property type="entry name" value="nusB"/>
    <property type="match status" value="1"/>
</dbReference>
<dbReference type="PANTHER" id="PTHR11078:SF3">
    <property type="entry name" value="ANTITERMINATION NUSB DOMAIN-CONTAINING PROTEIN"/>
    <property type="match status" value="1"/>
</dbReference>
<dbReference type="InterPro" id="IPR011605">
    <property type="entry name" value="NusB_fam"/>
</dbReference>
<gene>
    <name evidence="6 9" type="primary">nusB</name>
    <name evidence="8" type="ORF">FEMY_08480</name>
    <name evidence="9" type="ORF">JZL65_07205</name>
</gene>
<dbReference type="PANTHER" id="PTHR11078">
    <property type="entry name" value="N UTILIZATION SUBSTANCE PROTEIN B-RELATED"/>
    <property type="match status" value="1"/>
</dbReference>
<dbReference type="Gene3D" id="1.10.940.10">
    <property type="entry name" value="NusB-like"/>
    <property type="match status" value="1"/>
</dbReference>
<dbReference type="GO" id="GO:0005829">
    <property type="term" value="C:cytosol"/>
    <property type="evidence" value="ECO:0007669"/>
    <property type="project" value="TreeGrafter"/>
</dbReference>
<keyword evidence="4 6" id="KW-0805">Transcription regulation</keyword>
<evidence type="ECO:0000313" key="9">
    <source>
        <dbReference type="EMBL" id="QWY76306.1"/>
    </source>
</evidence>
<dbReference type="OrthoDB" id="9789556at2"/>
<evidence type="ECO:0000313" key="8">
    <source>
        <dbReference type="EMBL" id="KXW58449.1"/>
    </source>
</evidence>
<dbReference type="EMBL" id="CP071137">
    <property type="protein sequence ID" value="QWY76306.1"/>
    <property type="molecule type" value="Genomic_DNA"/>
</dbReference>
<evidence type="ECO:0000256" key="2">
    <source>
        <dbReference type="ARBA" id="ARBA00022814"/>
    </source>
</evidence>
<dbReference type="GO" id="GO:0006353">
    <property type="term" value="P:DNA-templated transcription termination"/>
    <property type="evidence" value="ECO:0007669"/>
    <property type="project" value="UniProtKB-UniRule"/>
</dbReference>
<dbReference type="EMBL" id="LRRD01000013">
    <property type="protein sequence ID" value="KXW58449.1"/>
    <property type="molecule type" value="Genomic_DNA"/>
</dbReference>
<name>A0A8F3DWW2_9PROT</name>
<dbReference type="AlphaFoldDB" id="A0A8F3DWW2"/>
<dbReference type="PATRIC" id="fig|1789004.3.peg.860"/>
<dbReference type="Proteomes" id="UP000075653">
    <property type="component" value="Unassembled WGS sequence"/>
</dbReference>
<comment type="function">
    <text evidence="6">Involved in transcription antitermination. Required for transcription of ribosomal RNA (rRNA) genes. Binds specifically to the boxA antiterminator sequence of the ribosomal RNA (rrn) operons.</text>
</comment>
<dbReference type="GeneID" id="301709527"/>
<protein>
    <recommendedName>
        <fullName evidence="6">Transcription antitermination protein NusB</fullName>
    </recommendedName>
    <alternativeName>
        <fullName evidence="6">Antitermination factor NusB</fullName>
    </alternativeName>
</protein>
<evidence type="ECO:0000313" key="10">
    <source>
        <dbReference type="Proteomes" id="UP000075653"/>
    </source>
</evidence>
<keyword evidence="2 6" id="KW-0889">Transcription antitermination</keyword>
<dbReference type="GO" id="GO:0003723">
    <property type="term" value="F:RNA binding"/>
    <property type="evidence" value="ECO:0007669"/>
    <property type="project" value="UniProtKB-UniRule"/>
</dbReference>
<dbReference type="HAMAP" id="MF_00073">
    <property type="entry name" value="NusB"/>
    <property type="match status" value="1"/>
</dbReference>
<organism evidence="8 10">
    <name type="scientific">Ferrovum myxofaciens</name>
    <dbReference type="NCBI Taxonomy" id="416213"/>
    <lineage>
        <taxon>Bacteria</taxon>
        <taxon>Pseudomonadati</taxon>
        <taxon>Pseudomonadota</taxon>
        <taxon>Betaproteobacteria</taxon>
        <taxon>Ferrovales</taxon>
        <taxon>Ferrovaceae</taxon>
        <taxon>Ferrovum</taxon>
    </lineage>
</organism>
<keyword evidence="10" id="KW-1185">Reference proteome</keyword>
<evidence type="ECO:0000256" key="1">
    <source>
        <dbReference type="ARBA" id="ARBA00005952"/>
    </source>
</evidence>
<evidence type="ECO:0000256" key="5">
    <source>
        <dbReference type="ARBA" id="ARBA00023163"/>
    </source>
</evidence>
<dbReference type="InterPro" id="IPR006027">
    <property type="entry name" value="NusB_RsmB_TIM44"/>
</dbReference>
<feature type="domain" description="NusB/RsmB/TIM44" evidence="7">
    <location>
        <begin position="6"/>
        <end position="129"/>
    </location>
</feature>
<proteinExistence type="inferred from homology"/>
<keyword evidence="3 6" id="KW-0694">RNA-binding</keyword>
<evidence type="ECO:0000256" key="6">
    <source>
        <dbReference type="HAMAP-Rule" id="MF_00073"/>
    </source>
</evidence>
<dbReference type="GO" id="GO:0031564">
    <property type="term" value="P:transcription antitermination"/>
    <property type="evidence" value="ECO:0007669"/>
    <property type="project" value="UniProtKB-KW"/>
</dbReference>
<comment type="similarity">
    <text evidence="1 6">Belongs to the NusB family.</text>
</comment>
<dbReference type="RefSeq" id="WP_031597449.1">
    <property type="nucleotide sequence ID" value="NZ_CP053675.1"/>
</dbReference>
<reference evidence="8 10" key="1">
    <citation type="submission" date="2016-01" db="EMBL/GenBank/DDBJ databases">
        <title>Genome sequence of the acidophilic iron oxidising Ferrovum strain Z-31.</title>
        <authorList>
            <person name="Poehlein A."/>
            <person name="Ullrich S.R."/>
            <person name="Schloemann M."/>
            <person name="Muehling M."/>
            <person name="Daniel R."/>
        </authorList>
    </citation>
    <scope>NUCLEOTIDE SEQUENCE [LARGE SCALE GENOMIC DNA]</scope>
    <source>
        <strain evidence="8 10">Z-31</strain>
    </source>
</reference>
<dbReference type="Pfam" id="PF01029">
    <property type="entry name" value="NusB"/>
    <property type="match status" value="1"/>
</dbReference>
<accession>A0A8F3DWW2</accession>
<evidence type="ECO:0000256" key="4">
    <source>
        <dbReference type="ARBA" id="ARBA00023015"/>
    </source>
</evidence>
<sequence>MKSARRQARELAVQGLYEWQLADTERAAIIDHLGTQPHFMRADRAFLEELLKGVMTERESLDQRLSVLIDRPLTQISPVEHAILWLASYELVHFPETPFRVILNEAIDLAKRFGGTDGHKYVNGVLDRLVAQERPEERQRPVRQKTS</sequence>
<keyword evidence="5 6" id="KW-0804">Transcription</keyword>
<evidence type="ECO:0000256" key="3">
    <source>
        <dbReference type="ARBA" id="ARBA00022884"/>
    </source>
</evidence>
<reference evidence="9" key="2">
    <citation type="submission" date="2021-02" db="EMBL/GenBank/DDBJ databases">
        <title>Comparative genomics of Ferrovum myxofaciens strains, predominant extremophile bacteria forming large biofilm stalactites in acid mine ecosystems.</title>
        <authorList>
            <person name="Burkartova K."/>
            <person name="Ridl J."/>
            <person name="Pajer P."/>
            <person name="Falteisek L."/>
        </authorList>
    </citation>
    <scope>NUCLEOTIDE SEQUENCE</scope>
    <source>
        <strain evidence="9">MI1III</strain>
    </source>
</reference>
<accession>A0A149VYY6</accession>
<dbReference type="SUPFAM" id="SSF48013">
    <property type="entry name" value="NusB-like"/>
    <property type="match status" value="1"/>
</dbReference>
<evidence type="ECO:0000259" key="7">
    <source>
        <dbReference type="Pfam" id="PF01029"/>
    </source>
</evidence>
<dbReference type="Proteomes" id="UP000683551">
    <property type="component" value="Chromosome"/>
</dbReference>